<feature type="domain" description="Ig-like" evidence="2">
    <location>
        <begin position="247"/>
        <end position="337"/>
    </location>
</feature>
<keyword evidence="1" id="KW-0732">Signal</keyword>
<dbReference type="InterPro" id="IPR013106">
    <property type="entry name" value="Ig_V-set"/>
</dbReference>
<dbReference type="GeneID" id="103060682"/>
<sequence length="351" mass="38239">MVQTFLFLLFLLTYFTGALAQFTLTQPPSLSASLGETVTINCKRTGGSISDGYVSWYQQKPGSSPLTVIYLDSERPSGIPERFSGSVDSSSNSATLSISNVQGEDEAVYYCLSYEGSGQSTADPHPAKWCGLRFFTEQGIREEGLQSINLTLMITVLDVWGNMQVHYGLQHILVQETWKLSNTNWIGIVHTAGGFSHQFWSLRGERRGQPRGSVGSRRSVVARFSAMAQMFLFLLFLLTYFTGALAQSTLTQPPSLSASLGETARITCTKTGGSISSYYVSWYQQKPGSSPLTVIYKHSERPSGIPERFSGSVDSSSNSATLSISNVQGEDEADYYCFTGASSGQSTVIPP</sequence>
<reference evidence="4" key="1">
    <citation type="submission" date="2025-08" db="UniProtKB">
        <authorList>
            <consortium name="RefSeq"/>
        </authorList>
    </citation>
    <scope>IDENTIFICATION</scope>
    <source>
        <tissue evidence="4">Liver</tissue>
    </source>
</reference>
<dbReference type="SMART" id="SM00409">
    <property type="entry name" value="IG"/>
    <property type="match status" value="2"/>
</dbReference>
<feature type="signal peptide" evidence="1">
    <location>
        <begin position="1"/>
        <end position="20"/>
    </location>
</feature>
<dbReference type="InterPro" id="IPR050150">
    <property type="entry name" value="IgV_Light_Chain"/>
</dbReference>
<dbReference type="SMART" id="SM00408">
    <property type="entry name" value="IGc2"/>
    <property type="match status" value="2"/>
</dbReference>
<name>A0A9F5N0J8_PYTBI</name>
<evidence type="ECO:0000256" key="1">
    <source>
        <dbReference type="SAM" id="SignalP"/>
    </source>
</evidence>
<evidence type="ECO:0000259" key="2">
    <source>
        <dbReference type="PROSITE" id="PS50835"/>
    </source>
</evidence>
<dbReference type="InterPro" id="IPR036179">
    <property type="entry name" value="Ig-like_dom_sf"/>
</dbReference>
<dbReference type="KEGG" id="pbi:103060682"/>
<evidence type="ECO:0000313" key="3">
    <source>
        <dbReference type="Proteomes" id="UP000695026"/>
    </source>
</evidence>
<dbReference type="InterPro" id="IPR003598">
    <property type="entry name" value="Ig_sub2"/>
</dbReference>
<dbReference type="Gene3D" id="2.60.40.10">
    <property type="entry name" value="Immunoglobulins"/>
    <property type="match status" value="2"/>
</dbReference>
<organism evidence="3 4">
    <name type="scientific">Python bivittatus</name>
    <name type="common">Burmese python</name>
    <name type="synonym">Python molurus bivittatus</name>
    <dbReference type="NCBI Taxonomy" id="176946"/>
    <lineage>
        <taxon>Eukaryota</taxon>
        <taxon>Metazoa</taxon>
        <taxon>Chordata</taxon>
        <taxon>Craniata</taxon>
        <taxon>Vertebrata</taxon>
        <taxon>Euteleostomi</taxon>
        <taxon>Lepidosauria</taxon>
        <taxon>Squamata</taxon>
        <taxon>Bifurcata</taxon>
        <taxon>Unidentata</taxon>
        <taxon>Episquamata</taxon>
        <taxon>Toxicofera</taxon>
        <taxon>Serpentes</taxon>
        <taxon>Henophidia</taxon>
        <taxon>Pythonidae</taxon>
        <taxon>Python</taxon>
    </lineage>
</organism>
<dbReference type="Proteomes" id="UP000695026">
    <property type="component" value="Unplaced"/>
</dbReference>
<accession>A0A9F5N0J8</accession>
<dbReference type="PANTHER" id="PTHR23267">
    <property type="entry name" value="IMMUNOGLOBULIN LIGHT CHAIN"/>
    <property type="match status" value="1"/>
</dbReference>
<feature type="non-terminal residue" evidence="4">
    <location>
        <position position="351"/>
    </location>
</feature>
<feature type="domain" description="Ig-like" evidence="2">
    <location>
        <begin position="20"/>
        <end position="111"/>
    </location>
</feature>
<dbReference type="RefSeq" id="XP_025033199.1">
    <property type="nucleotide sequence ID" value="XM_025177431.1"/>
</dbReference>
<gene>
    <name evidence="4" type="primary">LOC103060682</name>
</gene>
<dbReference type="SMART" id="SM00406">
    <property type="entry name" value="IGv"/>
    <property type="match status" value="2"/>
</dbReference>
<evidence type="ECO:0000313" key="4">
    <source>
        <dbReference type="RefSeq" id="XP_025033199.1"/>
    </source>
</evidence>
<keyword evidence="3" id="KW-1185">Reference proteome</keyword>
<protein>
    <submittedName>
        <fullName evidence="4">Uncharacterized protein LOC103060682</fullName>
    </submittedName>
</protein>
<dbReference type="AlphaFoldDB" id="A0A9F5N0J8"/>
<dbReference type="SUPFAM" id="SSF48726">
    <property type="entry name" value="Immunoglobulin"/>
    <property type="match status" value="2"/>
</dbReference>
<dbReference type="InterPro" id="IPR013783">
    <property type="entry name" value="Ig-like_fold"/>
</dbReference>
<proteinExistence type="predicted"/>
<dbReference type="PROSITE" id="PS50835">
    <property type="entry name" value="IG_LIKE"/>
    <property type="match status" value="2"/>
</dbReference>
<feature type="chain" id="PRO_5039895241" evidence="1">
    <location>
        <begin position="21"/>
        <end position="351"/>
    </location>
</feature>
<dbReference type="OMA" id="YCESYAG"/>
<dbReference type="Pfam" id="PF07686">
    <property type="entry name" value="V-set"/>
    <property type="match status" value="2"/>
</dbReference>
<dbReference type="InterPro" id="IPR007110">
    <property type="entry name" value="Ig-like_dom"/>
</dbReference>
<dbReference type="OrthoDB" id="8908372at2759"/>
<dbReference type="InterPro" id="IPR003599">
    <property type="entry name" value="Ig_sub"/>
</dbReference>